<dbReference type="Proteomes" id="UP000199355">
    <property type="component" value="Unassembled WGS sequence"/>
</dbReference>
<dbReference type="Pfam" id="PF12705">
    <property type="entry name" value="PDDEXK_1"/>
    <property type="match status" value="2"/>
</dbReference>
<feature type="compositionally biased region" description="Low complexity" evidence="1">
    <location>
        <begin position="269"/>
        <end position="278"/>
    </location>
</feature>
<proteinExistence type="predicted"/>
<organism evidence="3 4">
    <name type="scientific">Desulfovibrio legallii</name>
    <dbReference type="NCBI Taxonomy" id="571438"/>
    <lineage>
        <taxon>Bacteria</taxon>
        <taxon>Pseudomonadati</taxon>
        <taxon>Thermodesulfobacteriota</taxon>
        <taxon>Desulfovibrionia</taxon>
        <taxon>Desulfovibrionales</taxon>
        <taxon>Desulfovibrionaceae</taxon>
        <taxon>Desulfovibrio</taxon>
    </lineage>
</organism>
<evidence type="ECO:0000313" key="4">
    <source>
        <dbReference type="Proteomes" id="UP000199355"/>
    </source>
</evidence>
<gene>
    <name evidence="3" type="ORF">SAMN05192586_10491</name>
</gene>
<dbReference type="RefSeq" id="WP_092153046.1">
    <property type="nucleotide sequence ID" value="NZ_FNBX01000004.1"/>
</dbReference>
<evidence type="ECO:0000313" key="3">
    <source>
        <dbReference type="EMBL" id="SDF36130.1"/>
    </source>
</evidence>
<dbReference type="AlphaFoldDB" id="A0A1G7KGI1"/>
<name>A0A1G7KGI1_9BACT</name>
<dbReference type="InterPro" id="IPR038726">
    <property type="entry name" value="PDDEXK_AddAB-type"/>
</dbReference>
<dbReference type="OrthoDB" id="9766257at2"/>
<dbReference type="Gene3D" id="3.90.320.10">
    <property type="match status" value="1"/>
</dbReference>
<accession>A0A1G7KGI1</accession>
<evidence type="ECO:0000256" key="1">
    <source>
        <dbReference type="SAM" id="MobiDB-lite"/>
    </source>
</evidence>
<dbReference type="STRING" id="571438.SAMN05192586_10491"/>
<dbReference type="InterPro" id="IPR011604">
    <property type="entry name" value="PDDEXK-like_dom_sf"/>
</dbReference>
<keyword evidence="4" id="KW-1185">Reference proteome</keyword>
<feature type="domain" description="PD-(D/E)XK endonuclease-like" evidence="2">
    <location>
        <begin position="939"/>
        <end position="1028"/>
    </location>
</feature>
<protein>
    <submittedName>
        <fullName evidence="3">PD-(D/E)XK nuclease superfamily protein</fullName>
    </submittedName>
</protein>
<dbReference type="InterPro" id="IPR027417">
    <property type="entry name" value="P-loop_NTPase"/>
</dbReference>
<feature type="region of interest" description="Disordered" evidence="1">
    <location>
        <begin position="269"/>
        <end position="302"/>
    </location>
</feature>
<evidence type="ECO:0000259" key="2">
    <source>
        <dbReference type="Pfam" id="PF12705"/>
    </source>
</evidence>
<reference evidence="4" key="1">
    <citation type="submission" date="2016-10" db="EMBL/GenBank/DDBJ databases">
        <authorList>
            <person name="Varghese N."/>
            <person name="Submissions S."/>
        </authorList>
    </citation>
    <scope>NUCLEOTIDE SEQUENCE [LARGE SCALE GENOMIC DNA]</scope>
    <source>
        <strain evidence="4">KHC7</strain>
    </source>
</reference>
<dbReference type="EMBL" id="FNBX01000004">
    <property type="protein sequence ID" value="SDF36130.1"/>
    <property type="molecule type" value="Genomic_DNA"/>
</dbReference>
<sequence length="1030" mass="112695">MSGAPFLLFPWQRPFLADLKAHLDQICAGAPGQALVVVPHHRPWRYLARRYAAAGYVGPLPRVLPLADLTAQWRARLLPAPLYAANELDRVAVLHKVVAAVAQEDSVLASRFAALDMGRFLPWGLRLARLFEDLFLQQIAAVDLAHMEQEVAAPAAALLGALGRIGRAYAAELQTRGWTTPGLDAAAVAADAAEIPFLFRPAAHRPVLLAGFSLLTRSEEAVLRRLWEAGAQVCLHADPALAAGGTPHWSCEPLAAWLRRWRTTAEFPPATEAAAPNADPNVTPKALSEAAPTAAPDATSGAGQAFPRPEFHFFAGYDLHSQLQELREVLTQPPGPARPGADAATAVVLTDSALLMPVLHHLPHKDVNVSMGYPLERSPLYRLLEALLRLQETRDADGRYYWRSLLQCLRHPYLNLLRAAPEPQAATPNAPEAPAAWGAPLRDALRLLEGRLRTGARFVNLPNLVQECAAELPPAQADLLRKSLTLFTTDLSSAATLEDTARGLLEICDFLLRHGGDIWRRFPLDAEALYRLSRHVVPLLRDNCLAQTPFPPAVLHSVLRQTLEQERVPFEAEPLTGLQVLGMLETRLLNFDRVLIVDATDDKLPGAPAQDPLLPDALRRVLGLPDARGRERAAAYTLFRLCAGAREVRFFWQEGISRSELFDGKKSRSRFVEQLLWEEEQRRGALLAPGEAPLATARCTLRAFAPQPQSLTRQGGLDAALARLLRRPLSATRLDVYLECPLRFVRQHLCGLEPPQEVNEGDDPAAVGTCVHATLRALYAPYLGRTLHRGEPDAAAVQECFAQALADSGLEEQLPPDSLLILKEAVPMRLARFLDNQPATTRVEALETPLNANLRLAGADYAFTGICDRLDRRDELLHVLDYKTGRIKLPDGDLWTDVSFFGHAATLCAAVLEAQECGEPTLAPTLAEALEAAFDDLRQRLHSLQLPIYLLMAQAAGLGQLGDAALVDLGDTGKEMPLFGGLDEPDLGKALGYCRTALELTLLHLTRAPLFTARPGRHCRYCPYAALCAV</sequence>
<dbReference type="SUPFAM" id="SSF52540">
    <property type="entry name" value="P-loop containing nucleoside triphosphate hydrolases"/>
    <property type="match status" value="1"/>
</dbReference>
<feature type="domain" description="PD-(D/E)XK endonuclease-like" evidence="2">
    <location>
        <begin position="729"/>
        <end position="888"/>
    </location>
</feature>